<feature type="compositionally biased region" description="Basic and acidic residues" evidence="1">
    <location>
        <begin position="143"/>
        <end position="167"/>
    </location>
</feature>
<sequence>MFLHTFYVYFFIACTFINSATAQIPGNSDEEGYSSDEHAPKTAIGTVSYHESKLTHHQKKHAFHEAMSTHLGNTKHRRLAQDHAKEASYSKDLMAVHNHYSEGIESGEYDAGQKTTERKRTSALPESPKNPQEAMNLINKPDQPWEMKHRGDNPSKHLPDDQIEEKRKNLKQRLHGNLAGSSKAGSSRWSKNSSSQQAKQSSKRSEQEQKSGKGKGKYKRG</sequence>
<reference evidence="3 4" key="1">
    <citation type="journal article" date="2018" name="Mol. Biol. Evol.">
        <title>Broad Genomic Sampling Reveals a Smut Pathogenic Ancestry of the Fungal Clade Ustilaginomycotina.</title>
        <authorList>
            <person name="Kijpornyongpan T."/>
            <person name="Mondo S.J."/>
            <person name="Barry K."/>
            <person name="Sandor L."/>
            <person name="Lee J."/>
            <person name="Lipzen A."/>
            <person name="Pangilinan J."/>
            <person name="LaButti K."/>
            <person name="Hainaut M."/>
            <person name="Henrissat B."/>
            <person name="Grigoriev I.V."/>
            <person name="Spatafora J.W."/>
            <person name="Aime M.C."/>
        </authorList>
    </citation>
    <scope>NUCLEOTIDE SEQUENCE [LARGE SCALE GENOMIC DNA]</scope>
    <source>
        <strain evidence="3 4">MCA 3882</strain>
    </source>
</reference>
<evidence type="ECO:0000256" key="2">
    <source>
        <dbReference type="SAM" id="SignalP"/>
    </source>
</evidence>
<dbReference type="EMBL" id="KZ819603">
    <property type="protein sequence ID" value="PWN35510.1"/>
    <property type="molecule type" value="Genomic_DNA"/>
</dbReference>
<protein>
    <submittedName>
        <fullName evidence="3">Uncharacterized protein</fullName>
    </submittedName>
</protein>
<keyword evidence="4" id="KW-1185">Reference proteome</keyword>
<evidence type="ECO:0000256" key="1">
    <source>
        <dbReference type="SAM" id="MobiDB-lite"/>
    </source>
</evidence>
<dbReference type="InParanoid" id="A0A316VDE0"/>
<feature type="chain" id="PRO_5016284890" evidence="2">
    <location>
        <begin position="23"/>
        <end position="221"/>
    </location>
</feature>
<feature type="compositionally biased region" description="Basic residues" evidence="1">
    <location>
        <begin position="212"/>
        <end position="221"/>
    </location>
</feature>
<evidence type="ECO:0000313" key="3">
    <source>
        <dbReference type="EMBL" id="PWN35510.1"/>
    </source>
</evidence>
<dbReference type="GeneID" id="37023182"/>
<dbReference type="AlphaFoldDB" id="A0A316VDE0"/>
<gene>
    <name evidence="3" type="ORF">FA14DRAFT_184651</name>
</gene>
<organism evidence="3 4">
    <name type="scientific">Meira miltonrushii</name>
    <dbReference type="NCBI Taxonomy" id="1280837"/>
    <lineage>
        <taxon>Eukaryota</taxon>
        <taxon>Fungi</taxon>
        <taxon>Dikarya</taxon>
        <taxon>Basidiomycota</taxon>
        <taxon>Ustilaginomycotina</taxon>
        <taxon>Exobasidiomycetes</taxon>
        <taxon>Exobasidiales</taxon>
        <taxon>Brachybasidiaceae</taxon>
        <taxon>Meira</taxon>
    </lineage>
</organism>
<dbReference type="RefSeq" id="XP_025355812.1">
    <property type="nucleotide sequence ID" value="XM_025501401.1"/>
</dbReference>
<proteinExistence type="predicted"/>
<name>A0A316VDE0_9BASI</name>
<accession>A0A316VDE0</accession>
<dbReference type="Proteomes" id="UP000245771">
    <property type="component" value="Unassembled WGS sequence"/>
</dbReference>
<feature type="region of interest" description="Disordered" evidence="1">
    <location>
        <begin position="104"/>
        <end position="221"/>
    </location>
</feature>
<keyword evidence="2" id="KW-0732">Signal</keyword>
<feature type="compositionally biased region" description="Low complexity" evidence="1">
    <location>
        <begin position="179"/>
        <end position="200"/>
    </location>
</feature>
<evidence type="ECO:0000313" key="4">
    <source>
        <dbReference type="Proteomes" id="UP000245771"/>
    </source>
</evidence>
<feature type="signal peptide" evidence="2">
    <location>
        <begin position="1"/>
        <end position="22"/>
    </location>
</feature>